<feature type="compositionally biased region" description="Basic and acidic residues" evidence="1">
    <location>
        <begin position="84"/>
        <end position="100"/>
    </location>
</feature>
<dbReference type="Proteomes" id="UP000807115">
    <property type="component" value="Chromosome 7"/>
</dbReference>
<evidence type="ECO:0000256" key="1">
    <source>
        <dbReference type="SAM" id="MobiDB-lite"/>
    </source>
</evidence>
<reference evidence="2" key="1">
    <citation type="journal article" date="2019" name="BMC Genomics">
        <title>A new reference genome for Sorghum bicolor reveals high levels of sequence similarity between sweet and grain genotypes: implications for the genetics of sugar metabolism.</title>
        <authorList>
            <person name="Cooper E.A."/>
            <person name="Brenton Z.W."/>
            <person name="Flinn B.S."/>
            <person name="Jenkins J."/>
            <person name="Shu S."/>
            <person name="Flowers D."/>
            <person name="Luo F."/>
            <person name="Wang Y."/>
            <person name="Xia P."/>
            <person name="Barry K."/>
            <person name="Daum C."/>
            <person name="Lipzen A."/>
            <person name="Yoshinaga Y."/>
            <person name="Schmutz J."/>
            <person name="Saski C."/>
            <person name="Vermerris W."/>
            <person name="Kresovich S."/>
        </authorList>
    </citation>
    <scope>NUCLEOTIDE SEQUENCE</scope>
</reference>
<dbReference type="PROSITE" id="PS51257">
    <property type="entry name" value="PROKAR_LIPOPROTEIN"/>
    <property type="match status" value="1"/>
</dbReference>
<feature type="compositionally biased region" description="Low complexity" evidence="1">
    <location>
        <begin position="117"/>
        <end position="130"/>
    </location>
</feature>
<proteinExistence type="predicted"/>
<dbReference type="EMBL" id="CM027686">
    <property type="protein sequence ID" value="KAG0524754.1"/>
    <property type="molecule type" value="Genomic_DNA"/>
</dbReference>
<name>A0A921UAS0_SORBI</name>
<evidence type="ECO:0000313" key="2">
    <source>
        <dbReference type="EMBL" id="KAG0524754.1"/>
    </source>
</evidence>
<evidence type="ECO:0000313" key="3">
    <source>
        <dbReference type="Proteomes" id="UP000807115"/>
    </source>
</evidence>
<accession>A0A921UAS0</accession>
<protein>
    <submittedName>
        <fullName evidence="2">Uncharacterized protein</fullName>
    </submittedName>
</protein>
<sequence length="181" mass="19111">MARWSALEGEKVTCGTPSSLASGCVHPVKKSEMTAVTRWPCRPCSLHQARSGARSAARETMKGRKRWRGRSLVFSPLPGGSSGEDGKGSESTATDEHARTSGDSSAALPDVTATVTARPRVASSAARSRSGSMWPCAGYGTRSTCGPPPPPPPSLGRSCAGCVCVPMDKNKWMDLNRWGYN</sequence>
<feature type="region of interest" description="Disordered" evidence="1">
    <location>
        <begin position="48"/>
        <end position="132"/>
    </location>
</feature>
<gene>
    <name evidence="2" type="ORF">BDA96_07G238900</name>
</gene>
<reference evidence="2" key="2">
    <citation type="submission" date="2020-10" db="EMBL/GenBank/DDBJ databases">
        <authorList>
            <person name="Cooper E.A."/>
            <person name="Brenton Z.W."/>
            <person name="Flinn B.S."/>
            <person name="Jenkins J."/>
            <person name="Shu S."/>
            <person name="Flowers D."/>
            <person name="Luo F."/>
            <person name="Wang Y."/>
            <person name="Xia P."/>
            <person name="Barry K."/>
            <person name="Daum C."/>
            <person name="Lipzen A."/>
            <person name="Yoshinaga Y."/>
            <person name="Schmutz J."/>
            <person name="Saski C."/>
            <person name="Vermerris W."/>
            <person name="Kresovich S."/>
        </authorList>
    </citation>
    <scope>NUCLEOTIDE SEQUENCE</scope>
</reference>
<comment type="caution">
    <text evidence="2">The sequence shown here is derived from an EMBL/GenBank/DDBJ whole genome shotgun (WGS) entry which is preliminary data.</text>
</comment>
<organism evidence="2 3">
    <name type="scientific">Sorghum bicolor</name>
    <name type="common">Sorghum</name>
    <name type="synonym">Sorghum vulgare</name>
    <dbReference type="NCBI Taxonomy" id="4558"/>
    <lineage>
        <taxon>Eukaryota</taxon>
        <taxon>Viridiplantae</taxon>
        <taxon>Streptophyta</taxon>
        <taxon>Embryophyta</taxon>
        <taxon>Tracheophyta</taxon>
        <taxon>Spermatophyta</taxon>
        <taxon>Magnoliopsida</taxon>
        <taxon>Liliopsida</taxon>
        <taxon>Poales</taxon>
        <taxon>Poaceae</taxon>
        <taxon>PACMAD clade</taxon>
        <taxon>Panicoideae</taxon>
        <taxon>Andropogonodae</taxon>
        <taxon>Andropogoneae</taxon>
        <taxon>Sorghinae</taxon>
        <taxon>Sorghum</taxon>
    </lineage>
</organism>
<dbReference type="AlphaFoldDB" id="A0A921UAS0"/>